<dbReference type="OrthoDB" id="9809851at2"/>
<keyword evidence="7 18" id="KW-0228">DNA excision</keyword>
<evidence type="ECO:0000256" key="5">
    <source>
        <dbReference type="ARBA" id="ARBA00022741"/>
    </source>
</evidence>
<dbReference type="GO" id="GO:0009380">
    <property type="term" value="C:excinuclease repair complex"/>
    <property type="evidence" value="ECO:0007669"/>
    <property type="project" value="InterPro"/>
</dbReference>
<accession>A0A5J6SR67</accession>
<dbReference type="KEGG" id="psyo:PB01_14820"/>
<evidence type="ECO:0000256" key="7">
    <source>
        <dbReference type="ARBA" id="ARBA00022769"/>
    </source>
</evidence>
<keyword evidence="2 18" id="KW-0963">Cytoplasm</keyword>
<name>A0A5J6SR67_9BACI</name>
<dbReference type="GO" id="GO:0009381">
    <property type="term" value="F:excinuclease ABC activity"/>
    <property type="evidence" value="ECO:0007669"/>
    <property type="project" value="UniProtKB-UniRule"/>
</dbReference>
<keyword evidence="14 18" id="KW-0742">SOS response</keyword>
<keyword evidence="9 18" id="KW-0862">Zinc</keyword>
<feature type="zinc finger region" description="C4-type" evidence="18">
    <location>
        <begin position="738"/>
        <end position="764"/>
    </location>
</feature>
<dbReference type="GO" id="GO:0006289">
    <property type="term" value="P:nucleotide-excision repair"/>
    <property type="evidence" value="ECO:0007669"/>
    <property type="project" value="UniProtKB-UniRule"/>
</dbReference>
<organism evidence="20 21">
    <name type="scientific">Psychrobacillus glaciei</name>
    <dbReference type="NCBI Taxonomy" id="2283160"/>
    <lineage>
        <taxon>Bacteria</taxon>
        <taxon>Bacillati</taxon>
        <taxon>Bacillota</taxon>
        <taxon>Bacilli</taxon>
        <taxon>Bacillales</taxon>
        <taxon>Bacillaceae</taxon>
        <taxon>Psychrobacillus</taxon>
    </lineage>
</organism>
<evidence type="ECO:0000313" key="20">
    <source>
        <dbReference type="EMBL" id="QFF99993.1"/>
    </source>
</evidence>
<evidence type="ECO:0000256" key="13">
    <source>
        <dbReference type="ARBA" id="ARBA00023204"/>
    </source>
</evidence>
<dbReference type="FunFam" id="3.40.50.300:FF:000028">
    <property type="entry name" value="UvrABC system protein A"/>
    <property type="match status" value="1"/>
</dbReference>
<sequence length="963" mass="107656">MKNQEIVIQGARAHNLKNVSLKIPRDKLVVMTGLSGSGKSSLAFDTIYAEGQRRYVESLSAYARQFLGQMDKPDVDVIEGLSPAISIDQKTTSKNPRSTVATVTEIYDYLRLLFARVGKPICPTHGIEISSQTIEQMVDRLSEYAEKTRMQVLAPIVSGRKGTHVKLLEDMKKQGYVRVRVDGELMDLDDDINLDKNKKHNIEVVIDRIVMKEGVAPRLSDSLESALRIADGRVLIDVMEHEEILFSEHHACPICGFSIGELEPRMFSFNSPFGACPECDGLGTKLEVDPELVVPDKTLTLEEGAIIAWQPTSSQYYPKLLEAVCKHYKIKMKVPVEKLPIDQWNKIMYGSGEDKIHFRYENEFGQVRDSKIQFEGVLSNIERRYKDTSSDYIREQMEKYMAQHNCPTCKGYRLKEETLAVKVDSLHIGQVTEFSIEEANRFFNQLTLSEKDMQIARLVFREINERLGFLENVGLDYLTLNRASGTLSGGEAQRIRLATQIGSRLTGVLYILDEPSIGLHQRDNDRLIETLKNMRDIGNTLIVVEHDEDTMMAADYLIDVGPGAGIRGGEIVAAGTPEQVMKNKKSLTGQYLSGKKFIPLPTERRKPDGRFIKIKGASENNLKNVNVDIPLGVFTAVTGVSGSGKSTLVNEILYKSLAQKLNRSKVKPGANKSIEGIEELEKVIEIDQSPIGRTPRSNPATYTGVFDDIRDLYAATNEAKVRGYKKGRFSFNVKGGRCEACRGDGIIKIEMHFLPDVYVPCEVCHGKRYNRETLEVHYKGKNIAEVLKMTVEDGLAFFENHPKISRKLQTIVDVGLGYMELGQPATTLSGGEAQRVKLASELHKRSNGKSFYILDEPTTGLHVDDIARLLVVLQRLVENGDSVLVIEHNLDVIKTADYMIDLGPEGGDKGGMIIGVGTPEKIAETKDSYTGKYLKTILERDRGRMDEVILKATKKKKVAVESK</sequence>
<comment type="similarity">
    <text evidence="15 18">Belongs to the ABC transporter superfamily. UvrA family.</text>
</comment>
<evidence type="ECO:0000256" key="2">
    <source>
        <dbReference type="ARBA" id="ARBA00022490"/>
    </source>
</evidence>
<dbReference type="Proteomes" id="UP000325517">
    <property type="component" value="Chromosome"/>
</dbReference>
<dbReference type="Gene3D" id="3.40.50.300">
    <property type="entry name" value="P-loop containing nucleotide triphosphate hydrolases"/>
    <property type="match status" value="2"/>
</dbReference>
<dbReference type="RefSeq" id="WP_151700887.1">
    <property type="nucleotide sequence ID" value="NZ_CP031223.1"/>
</dbReference>
<feature type="zinc finger region" description="C4-type" evidence="18">
    <location>
        <begin position="252"/>
        <end position="279"/>
    </location>
</feature>
<dbReference type="EMBL" id="CP031223">
    <property type="protein sequence ID" value="QFF99993.1"/>
    <property type="molecule type" value="Genomic_DNA"/>
</dbReference>
<evidence type="ECO:0000256" key="4">
    <source>
        <dbReference type="ARBA" id="ARBA00022737"/>
    </source>
</evidence>
<dbReference type="SMART" id="SM00382">
    <property type="entry name" value="AAA"/>
    <property type="match status" value="1"/>
</dbReference>
<evidence type="ECO:0000256" key="14">
    <source>
        <dbReference type="ARBA" id="ARBA00023236"/>
    </source>
</evidence>
<feature type="binding site" evidence="18">
    <location>
        <begin position="639"/>
        <end position="646"/>
    </location>
    <ligand>
        <name>ATP</name>
        <dbReference type="ChEBI" id="CHEBI:30616"/>
    </ligand>
</feature>
<evidence type="ECO:0000256" key="9">
    <source>
        <dbReference type="ARBA" id="ARBA00022833"/>
    </source>
</evidence>
<evidence type="ECO:0000313" key="21">
    <source>
        <dbReference type="Proteomes" id="UP000325517"/>
    </source>
</evidence>
<dbReference type="Gene3D" id="1.10.8.280">
    <property type="entry name" value="ABC transporter ATPase domain-like"/>
    <property type="match status" value="1"/>
</dbReference>
<keyword evidence="8 18" id="KW-0863">Zinc-finger</keyword>
<dbReference type="GO" id="GO:0003677">
    <property type="term" value="F:DNA binding"/>
    <property type="evidence" value="ECO:0007669"/>
    <property type="project" value="UniProtKB-UniRule"/>
</dbReference>
<dbReference type="GO" id="GO:0005737">
    <property type="term" value="C:cytoplasm"/>
    <property type="evidence" value="ECO:0007669"/>
    <property type="project" value="UniProtKB-SubCell"/>
</dbReference>
<keyword evidence="11 18" id="KW-0267">Excision nuclease</keyword>
<dbReference type="GO" id="GO:0005524">
    <property type="term" value="F:ATP binding"/>
    <property type="evidence" value="ECO:0007669"/>
    <property type="project" value="UniProtKB-UniRule"/>
</dbReference>
<dbReference type="PANTHER" id="PTHR43152">
    <property type="entry name" value="UVRABC SYSTEM PROTEIN A"/>
    <property type="match status" value="1"/>
</dbReference>
<dbReference type="PROSITE" id="PS00211">
    <property type="entry name" value="ABC_TRANSPORTER_1"/>
    <property type="match status" value="2"/>
</dbReference>
<dbReference type="GO" id="GO:0016887">
    <property type="term" value="F:ATP hydrolysis activity"/>
    <property type="evidence" value="ECO:0007669"/>
    <property type="project" value="InterPro"/>
</dbReference>
<evidence type="ECO:0000256" key="15">
    <source>
        <dbReference type="ARBA" id="ARBA00038000"/>
    </source>
</evidence>
<feature type="domain" description="ABC transporter" evidence="19">
    <location>
        <begin position="604"/>
        <end position="935"/>
    </location>
</feature>
<dbReference type="InterPro" id="IPR027417">
    <property type="entry name" value="P-loop_NTPase"/>
</dbReference>
<dbReference type="NCBIfam" id="TIGR00630">
    <property type="entry name" value="uvra"/>
    <property type="match status" value="1"/>
</dbReference>
<gene>
    <name evidence="18" type="primary">uvrA</name>
    <name evidence="20" type="ORF">PB01_14820</name>
</gene>
<dbReference type="HAMAP" id="MF_00205">
    <property type="entry name" value="UvrA"/>
    <property type="match status" value="1"/>
</dbReference>
<dbReference type="GO" id="GO:0008270">
    <property type="term" value="F:zinc ion binding"/>
    <property type="evidence" value="ECO:0007669"/>
    <property type="project" value="UniProtKB-UniRule"/>
</dbReference>
<evidence type="ECO:0000256" key="11">
    <source>
        <dbReference type="ARBA" id="ARBA00022881"/>
    </source>
</evidence>
<keyword evidence="21" id="KW-1185">Reference proteome</keyword>
<comment type="subunit">
    <text evidence="18">Forms a heterotetramer with UvrB during the search for lesions.</text>
</comment>
<evidence type="ECO:0000256" key="1">
    <source>
        <dbReference type="ARBA" id="ARBA00004496"/>
    </source>
</evidence>
<dbReference type="InterPro" id="IPR041552">
    <property type="entry name" value="UvrA_DNA-bd"/>
</dbReference>
<dbReference type="Pfam" id="PF17755">
    <property type="entry name" value="UvrA_DNA-bind"/>
    <property type="match status" value="1"/>
</dbReference>
<keyword evidence="3 18" id="KW-0479">Metal-binding</keyword>
<keyword evidence="5 18" id="KW-0547">Nucleotide-binding</keyword>
<evidence type="ECO:0000256" key="12">
    <source>
        <dbReference type="ARBA" id="ARBA00023125"/>
    </source>
</evidence>
<evidence type="ECO:0000256" key="17">
    <source>
        <dbReference type="ARBA" id="ARBA00042156"/>
    </source>
</evidence>
<keyword evidence="10 18" id="KW-0067">ATP-binding</keyword>
<protein>
    <recommendedName>
        <fullName evidence="16 18">UvrABC system protein A</fullName>
        <shortName evidence="18">UvrA protein</shortName>
    </recommendedName>
    <alternativeName>
        <fullName evidence="17 18">Excinuclease ABC subunit A</fullName>
    </alternativeName>
</protein>
<keyword evidence="6 18" id="KW-0227">DNA damage</keyword>
<keyword evidence="12 18" id="KW-0238">DNA-binding</keyword>
<evidence type="ECO:0000256" key="6">
    <source>
        <dbReference type="ARBA" id="ARBA00022763"/>
    </source>
</evidence>
<dbReference type="CDD" id="cd03271">
    <property type="entry name" value="ABC_UvrA_II"/>
    <property type="match status" value="1"/>
</dbReference>
<dbReference type="InterPro" id="IPR013815">
    <property type="entry name" value="ATP_grasp_subdomain_1"/>
</dbReference>
<dbReference type="CDD" id="cd03270">
    <property type="entry name" value="ABC_UvrA_I"/>
    <property type="match status" value="1"/>
</dbReference>
<evidence type="ECO:0000256" key="8">
    <source>
        <dbReference type="ARBA" id="ARBA00022771"/>
    </source>
</evidence>
<evidence type="ECO:0000256" key="16">
    <source>
        <dbReference type="ARBA" id="ARBA00039316"/>
    </source>
</evidence>
<dbReference type="GO" id="GO:0009432">
    <property type="term" value="P:SOS response"/>
    <property type="evidence" value="ECO:0007669"/>
    <property type="project" value="UniProtKB-UniRule"/>
</dbReference>
<dbReference type="Gene3D" id="3.30.1490.20">
    <property type="entry name" value="ATP-grasp fold, A domain"/>
    <property type="match status" value="1"/>
</dbReference>
<proteinExistence type="inferred from homology"/>
<dbReference type="AlphaFoldDB" id="A0A5J6SR67"/>
<keyword evidence="13 18" id="KW-0234">DNA repair</keyword>
<dbReference type="SUPFAM" id="SSF52540">
    <property type="entry name" value="P-loop containing nucleoside triphosphate hydrolases"/>
    <property type="match status" value="2"/>
</dbReference>
<dbReference type="InterPro" id="IPR004602">
    <property type="entry name" value="UvrA"/>
</dbReference>
<evidence type="ECO:0000259" key="19">
    <source>
        <dbReference type="PROSITE" id="PS50893"/>
    </source>
</evidence>
<dbReference type="Pfam" id="PF17760">
    <property type="entry name" value="UvrA_inter"/>
    <property type="match status" value="1"/>
</dbReference>
<dbReference type="PROSITE" id="PS50893">
    <property type="entry name" value="ABC_TRANSPORTER_2"/>
    <property type="match status" value="1"/>
</dbReference>
<evidence type="ECO:0000256" key="18">
    <source>
        <dbReference type="HAMAP-Rule" id="MF_00205"/>
    </source>
</evidence>
<dbReference type="Gene3D" id="1.20.1580.10">
    <property type="entry name" value="ABC transporter ATPase like domain"/>
    <property type="match status" value="2"/>
</dbReference>
<reference evidence="20 21" key="1">
    <citation type="submission" date="2018-07" db="EMBL/GenBank/DDBJ databases">
        <title>Complete genome sequence of Psychrobacillus sp. PB01, isolated from iceberg, and comparative genome analysis of Psychrobacillus strains.</title>
        <authorList>
            <person name="Lee P.C."/>
        </authorList>
    </citation>
    <scope>NUCLEOTIDE SEQUENCE [LARGE SCALE GENOMIC DNA]</scope>
    <source>
        <strain evidence="20 21">PB01</strain>
    </source>
</reference>
<keyword evidence="4 18" id="KW-0677">Repeat</keyword>
<dbReference type="InterPro" id="IPR041102">
    <property type="entry name" value="UvrA_inter"/>
</dbReference>
<evidence type="ECO:0000256" key="10">
    <source>
        <dbReference type="ARBA" id="ARBA00022840"/>
    </source>
</evidence>
<dbReference type="InterPro" id="IPR017871">
    <property type="entry name" value="ABC_transporter-like_CS"/>
</dbReference>
<dbReference type="PANTHER" id="PTHR43152:SF3">
    <property type="entry name" value="UVRABC SYSTEM PROTEIN A"/>
    <property type="match status" value="1"/>
</dbReference>
<comment type="function">
    <text evidence="18">The UvrABC repair system catalyzes the recognition and processing of DNA lesions. UvrA is an ATPase and a DNA-binding protein. A damage recognition complex composed of 2 UvrA and 2 UvrB subunits scans DNA for abnormalities. When the presence of a lesion has been verified by UvrB, the UvrA molecules dissociate.</text>
</comment>
<dbReference type="FunFam" id="1.20.1580.10:FF:000002">
    <property type="entry name" value="UvrABC system protein A"/>
    <property type="match status" value="1"/>
</dbReference>
<evidence type="ECO:0000256" key="3">
    <source>
        <dbReference type="ARBA" id="ARBA00022723"/>
    </source>
</evidence>
<dbReference type="NCBIfam" id="NF001503">
    <property type="entry name" value="PRK00349.1"/>
    <property type="match status" value="1"/>
</dbReference>
<feature type="binding site" evidence="18">
    <location>
        <begin position="33"/>
        <end position="40"/>
    </location>
    <ligand>
        <name>ATP</name>
        <dbReference type="ChEBI" id="CHEBI:30616"/>
    </ligand>
</feature>
<dbReference type="InterPro" id="IPR003439">
    <property type="entry name" value="ABC_transporter-like_ATP-bd"/>
</dbReference>
<comment type="subcellular location">
    <subcellularLocation>
        <location evidence="1 18">Cytoplasm</location>
    </subcellularLocation>
</comment>
<dbReference type="InterPro" id="IPR003593">
    <property type="entry name" value="AAA+_ATPase"/>
</dbReference>